<comment type="caution">
    <text evidence="1">The sequence shown here is derived from an EMBL/GenBank/DDBJ whole genome shotgun (WGS) entry which is preliminary data.</text>
</comment>
<dbReference type="EMBL" id="JPKZ01002389">
    <property type="protein sequence ID" value="KHN76998.1"/>
    <property type="molecule type" value="Genomic_DNA"/>
</dbReference>
<proteinExistence type="predicted"/>
<sequence length="144" mass="16528">SLERGRLVLTSYCVSNLLTVTLILRLIQRCLALIDAINHKLIVFGSFRECLPSIHSILSLLFGSFEPIINYLLLSLQPLATSERSLCPTDTCFLSSRSHVLFNAQRGKRKAEKEGELRKVEAVLIEEWSRFSIELDRRLLQIQW</sequence>
<feature type="non-terminal residue" evidence="1">
    <location>
        <position position="1"/>
    </location>
</feature>
<gene>
    <name evidence="1" type="ORF">Tcan_06050</name>
</gene>
<dbReference type="Proteomes" id="UP000031036">
    <property type="component" value="Unassembled WGS sequence"/>
</dbReference>
<organism evidence="1 2">
    <name type="scientific">Toxocara canis</name>
    <name type="common">Canine roundworm</name>
    <dbReference type="NCBI Taxonomy" id="6265"/>
    <lineage>
        <taxon>Eukaryota</taxon>
        <taxon>Metazoa</taxon>
        <taxon>Ecdysozoa</taxon>
        <taxon>Nematoda</taxon>
        <taxon>Chromadorea</taxon>
        <taxon>Rhabditida</taxon>
        <taxon>Spirurina</taxon>
        <taxon>Ascaridomorpha</taxon>
        <taxon>Ascaridoidea</taxon>
        <taxon>Toxocaridae</taxon>
        <taxon>Toxocara</taxon>
    </lineage>
</organism>
<evidence type="ECO:0000313" key="1">
    <source>
        <dbReference type="EMBL" id="KHN76998.1"/>
    </source>
</evidence>
<accession>A0A0B2V615</accession>
<evidence type="ECO:0000313" key="2">
    <source>
        <dbReference type="Proteomes" id="UP000031036"/>
    </source>
</evidence>
<dbReference type="AlphaFoldDB" id="A0A0B2V615"/>
<protein>
    <submittedName>
        <fullName evidence="1">Uncharacterized protein</fullName>
    </submittedName>
</protein>
<keyword evidence="2" id="KW-1185">Reference proteome</keyword>
<reference evidence="1 2" key="1">
    <citation type="submission" date="2014-11" db="EMBL/GenBank/DDBJ databases">
        <title>Genetic blueprint of the zoonotic pathogen Toxocara canis.</title>
        <authorList>
            <person name="Zhu X.-Q."/>
            <person name="Korhonen P.K."/>
            <person name="Cai H."/>
            <person name="Young N.D."/>
            <person name="Nejsum P."/>
            <person name="von Samson-Himmelstjerna G."/>
            <person name="Boag P.R."/>
            <person name="Tan P."/>
            <person name="Li Q."/>
            <person name="Min J."/>
            <person name="Yang Y."/>
            <person name="Wang X."/>
            <person name="Fang X."/>
            <person name="Hall R.S."/>
            <person name="Hofmann A."/>
            <person name="Sternberg P.W."/>
            <person name="Jex A.R."/>
            <person name="Gasser R.B."/>
        </authorList>
    </citation>
    <scope>NUCLEOTIDE SEQUENCE [LARGE SCALE GENOMIC DNA]</scope>
    <source>
        <strain evidence="1">PN_DK_2014</strain>
    </source>
</reference>
<name>A0A0B2V615_TOXCA</name>